<comment type="caution">
    <text evidence="1">The sequence shown here is derived from an EMBL/GenBank/DDBJ whole genome shotgun (WGS) entry which is preliminary data.</text>
</comment>
<reference evidence="1 2" key="1">
    <citation type="submission" date="2021-03" db="EMBL/GenBank/DDBJ databases">
        <title>The complete genome sequence of Acetobacter sacchari TBRC 11175.</title>
        <authorList>
            <person name="Charoenyingcharoen P."/>
            <person name="Yukphan P."/>
        </authorList>
    </citation>
    <scope>NUCLEOTIDE SEQUENCE [LARGE SCALE GENOMIC DNA]</scope>
    <source>
        <strain evidence="1 2">TBRC 11175</strain>
    </source>
</reference>
<evidence type="ECO:0000313" key="2">
    <source>
        <dbReference type="Proteomes" id="UP000664771"/>
    </source>
</evidence>
<proteinExistence type="predicted"/>
<organism evidence="1 2">
    <name type="scientific">Acetobacter sacchari</name>
    <dbReference type="NCBI Taxonomy" id="2661687"/>
    <lineage>
        <taxon>Bacteria</taxon>
        <taxon>Pseudomonadati</taxon>
        <taxon>Pseudomonadota</taxon>
        <taxon>Alphaproteobacteria</taxon>
        <taxon>Acetobacterales</taxon>
        <taxon>Acetobacteraceae</taxon>
        <taxon>Acetobacter</taxon>
    </lineage>
</organism>
<keyword evidence="2" id="KW-1185">Reference proteome</keyword>
<dbReference type="EMBL" id="JAFVMF010000011">
    <property type="protein sequence ID" value="MBO1360441.1"/>
    <property type="molecule type" value="Genomic_DNA"/>
</dbReference>
<dbReference type="RefSeq" id="WP_207881718.1">
    <property type="nucleotide sequence ID" value="NZ_JAFVMF010000011.1"/>
</dbReference>
<protein>
    <submittedName>
        <fullName evidence="1">Uncharacterized protein</fullName>
    </submittedName>
</protein>
<sequence>MMLPDHSPSLEGLHPSHLQRVVPMLQKQTILRLQGCCRLTERLAQHLRLPSTSLNPTMPQGAFDALAMQSHHRVARAGRHMGALVFGLHLARQIDATDVAVLDQDIGRDARLYGIRQAARMKDRLPQVPSPETLADLRTATAEYGWRCLVRWRNRVSEPFRAAATLRLPAKGLPIAASGAFDALIAYTIDILLSDD</sequence>
<gene>
    <name evidence="1" type="ORF">J2D73_11645</name>
</gene>
<evidence type="ECO:0000313" key="1">
    <source>
        <dbReference type="EMBL" id="MBO1360441.1"/>
    </source>
</evidence>
<name>A0ABS3LX12_9PROT</name>
<dbReference type="Proteomes" id="UP000664771">
    <property type="component" value="Unassembled WGS sequence"/>
</dbReference>
<accession>A0ABS3LX12</accession>